<dbReference type="AlphaFoldDB" id="A0A917A6U8"/>
<feature type="transmembrane region" description="Helical" evidence="1">
    <location>
        <begin position="154"/>
        <end position="173"/>
    </location>
</feature>
<dbReference type="RefSeq" id="WP_229737511.1">
    <property type="nucleotide sequence ID" value="NZ_BMFJ01000001.1"/>
</dbReference>
<gene>
    <name evidence="3" type="ORF">GCM10011360_19350</name>
</gene>
<dbReference type="EMBL" id="BMFJ01000001">
    <property type="protein sequence ID" value="GGE31532.1"/>
    <property type="molecule type" value="Genomic_DNA"/>
</dbReference>
<dbReference type="Gene3D" id="2.60.120.430">
    <property type="entry name" value="Galactose-binding lectin"/>
    <property type="match status" value="1"/>
</dbReference>
<proteinExistence type="predicted"/>
<feature type="signal peptide" evidence="2">
    <location>
        <begin position="1"/>
        <end position="21"/>
    </location>
</feature>
<comment type="caution">
    <text evidence="3">The sequence shown here is derived from an EMBL/GenBank/DDBJ whole genome shotgun (WGS) entry which is preliminary data.</text>
</comment>
<name>A0A917A6U8_9RHOB</name>
<evidence type="ECO:0000313" key="3">
    <source>
        <dbReference type="EMBL" id="GGE31532.1"/>
    </source>
</evidence>
<dbReference type="NCBIfam" id="TIGR03370">
    <property type="entry name" value="VPLPA-CTERM"/>
    <property type="match status" value="1"/>
</dbReference>
<organism evidence="3 4">
    <name type="scientific">Primorskyibacter flagellatus</name>
    <dbReference type="NCBI Taxonomy" id="1387277"/>
    <lineage>
        <taxon>Bacteria</taxon>
        <taxon>Pseudomonadati</taxon>
        <taxon>Pseudomonadota</taxon>
        <taxon>Alphaproteobacteria</taxon>
        <taxon>Rhodobacterales</taxon>
        <taxon>Roseobacteraceae</taxon>
        <taxon>Primorskyibacter</taxon>
    </lineage>
</organism>
<protein>
    <recommendedName>
        <fullName evidence="5">VPLPA-CTERM protein sorting domain-containing protein</fullName>
    </recommendedName>
</protein>
<evidence type="ECO:0000256" key="1">
    <source>
        <dbReference type="SAM" id="Phobius"/>
    </source>
</evidence>
<dbReference type="Proteomes" id="UP000612855">
    <property type="component" value="Unassembled WGS sequence"/>
</dbReference>
<evidence type="ECO:0000313" key="4">
    <source>
        <dbReference type="Proteomes" id="UP000612855"/>
    </source>
</evidence>
<evidence type="ECO:0008006" key="5">
    <source>
        <dbReference type="Google" id="ProtNLM"/>
    </source>
</evidence>
<keyword evidence="2" id="KW-0732">Signal</keyword>
<dbReference type="InterPro" id="IPR022472">
    <property type="entry name" value="VPLPA-CTERM"/>
</dbReference>
<reference evidence="4" key="1">
    <citation type="journal article" date="2019" name="Int. J. Syst. Evol. Microbiol.">
        <title>The Global Catalogue of Microorganisms (GCM) 10K type strain sequencing project: providing services to taxonomists for standard genome sequencing and annotation.</title>
        <authorList>
            <consortium name="The Broad Institute Genomics Platform"/>
            <consortium name="The Broad Institute Genome Sequencing Center for Infectious Disease"/>
            <person name="Wu L."/>
            <person name="Ma J."/>
        </authorList>
    </citation>
    <scope>NUCLEOTIDE SEQUENCE [LARGE SCALE GENOMIC DNA]</scope>
    <source>
        <strain evidence="4">CGMCC 1.12664</strain>
    </source>
</reference>
<sequence length="179" mass="17796">MLKGLLTGALTALCLSGAAQAGTVTIDVFAREDSTNGTGAAASAFGGSTGIFLTAGEEFSITASGSWSLESAFFFGPEGTSAYGADTLAGIPGTLLFGTLVGKIAGSADYFKVAAGGTFTAATPGELLLFIFDRDYGNNAGYVTALVTTPDGAVPLPAASLLLAGALGGIGLARRRRRV</sequence>
<keyword evidence="1" id="KW-1133">Transmembrane helix</keyword>
<feature type="chain" id="PRO_5037065276" description="VPLPA-CTERM protein sorting domain-containing protein" evidence="2">
    <location>
        <begin position="22"/>
        <end position="179"/>
    </location>
</feature>
<accession>A0A917A6U8</accession>
<keyword evidence="4" id="KW-1185">Reference proteome</keyword>
<keyword evidence="1" id="KW-0812">Transmembrane</keyword>
<keyword evidence="1" id="KW-0472">Membrane</keyword>
<evidence type="ECO:0000256" key="2">
    <source>
        <dbReference type="SAM" id="SignalP"/>
    </source>
</evidence>